<dbReference type="STRING" id="128944.AWM75_07075"/>
<evidence type="ECO:0000313" key="2">
    <source>
        <dbReference type="Proteomes" id="UP000062260"/>
    </source>
</evidence>
<dbReference type="EMBL" id="CP014163">
    <property type="protein sequence ID" value="AMB99739.1"/>
    <property type="molecule type" value="Genomic_DNA"/>
</dbReference>
<organism evidence="1 2">
    <name type="scientific">Aerococcus urinaehominis</name>
    <dbReference type="NCBI Taxonomy" id="128944"/>
    <lineage>
        <taxon>Bacteria</taxon>
        <taxon>Bacillati</taxon>
        <taxon>Bacillota</taxon>
        <taxon>Bacilli</taxon>
        <taxon>Lactobacillales</taxon>
        <taxon>Aerococcaceae</taxon>
        <taxon>Aerococcus</taxon>
    </lineage>
</organism>
<evidence type="ECO:0000313" key="1">
    <source>
        <dbReference type="EMBL" id="AMB99739.1"/>
    </source>
</evidence>
<dbReference type="KEGG" id="auh:AWM75_07075"/>
<dbReference type="AlphaFoldDB" id="A0A0X8FMD3"/>
<name>A0A0X8FMD3_9LACT</name>
<dbReference type="Proteomes" id="UP000062260">
    <property type="component" value="Chromosome"/>
</dbReference>
<protein>
    <submittedName>
        <fullName evidence="1">Uncharacterized protein</fullName>
    </submittedName>
</protein>
<reference evidence="1 2" key="1">
    <citation type="journal article" date="2016" name="Genome Announc.">
        <title>Complete Genome Sequences of Aerococcus christensenii CCUG 28831T, Aerococcus sanguinicola CCUG 43001T, Aerococcus urinae CCUG 36881T, Aerococcus urinaeequi CCUG 28094T, Aerococcus urinaehominis CCUG 42038 BT, and Aerococcus viridans CCUG 4311T.</title>
        <authorList>
            <person name="Carkaci D."/>
            <person name="Dargis R."/>
            <person name="Nielsen X.C."/>
            <person name="Skovgaard O."/>
            <person name="Fuursted K."/>
            <person name="Christensen J.J."/>
        </authorList>
    </citation>
    <scope>NUCLEOTIDE SEQUENCE [LARGE SCALE GENOMIC DNA]</scope>
    <source>
        <strain evidence="1 2">CCUG42038B</strain>
    </source>
</reference>
<gene>
    <name evidence="1" type="ORF">AWM75_07075</name>
</gene>
<reference evidence="2" key="2">
    <citation type="submission" date="2016-01" db="EMBL/GenBank/DDBJ databases">
        <title>Six Aerococcus type strain genome sequencing and assembly using PacBio and Illumina Hiseq.</title>
        <authorList>
            <person name="Carkaci D."/>
            <person name="Dargis R."/>
            <person name="Nielsen X.C."/>
            <person name="Skovgaard O."/>
            <person name="Fuursted K."/>
            <person name="Christensen J.J."/>
        </authorList>
    </citation>
    <scope>NUCLEOTIDE SEQUENCE [LARGE SCALE GENOMIC DNA]</scope>
    <source>
        <strain evidence="2">CCUG42038B</strain>
    </source>
</reference>
<keyword evidence="2" id="KW-1185">Reference proteome</keyword>
<sequence>MGLFDWLTSRSKEEVTTPEPVAKQAKQPASPPAPKEEPVSFDDLAWEPGEYEEVAAIAAACLTESRPQADFHIRRIEKLDPDIDAVAAIAAAVLAHDQADSQFHIKTVTRIK</sequence>
<dbReference type="RefSeq" id="WP_067980076.1">
    <property type="nucleotide sequence ID" value="NZ_CP014163.1"/>
</dbReference>
<proteinExistence type="predicted"/>
<accession>A0A0X8FMD3</accession>